<gene>
    <name evidence="2" type="ORF">Taro_007946</name>
</gene>
<feature type="compositionally biased region" description="Basic and acidic residues" evidence="1">
    <location>
        <begin position="147"/>
        <end position="167"/>
    </location>
</feature>
<sequence>METSMEQLLMVGGTTPVSRLFCRQSSRRLLCPPRHSPGGIEPSSKLALRSSSSSPGRSGSTSGSFPENLLNEREGQAAARAGIPAETEPWRAFPERSSSSRRPPQREAGPGASSPVMLARCSERLSRRSRESREAETAAKSTSRGRSRMETEATRRARQETPAKEAQRLAPGSQ</sequence>
<organism evidence="2 3">
    <name type="scientific">Colocasia esculenta</name>
    <name type="common">Wild taro</name>
    <name type="synonym">Arum esculentum</name>
    <dbReference type="NCBI Taxonomy" id="4460"/>
    <lineage>
        <taxon>Eukaryota</taxon>
        <taxon>Viridiplantae</taxon>
        <taxon>Streptophyta</taxon>
        <taxon>Embryophyta</taxon>
        <taxon>Tracheophyta</taxon>
        <taxon>Spermatophyta</taxon>
        <taxon>Magnoliopsida</taxon>
        <taxon>Liliopsida</taxon>
        <taxon>Araceae</taxon>
        <taxon>Aroideae</taxon>
        <taxon>Colocasieae</taxon>
        <taxon>Colocasia</taxon>
    </lineage>
</organism>
<feature type="compositionally biased region" description="Basic and acidic residues" evidence="1">
    <location>
        <begin position="121"/>
        <end position="137"/>
    </location>
</feature>
<accession>A0A843U1X9</accession>
<evidence type="ECO:0000313" key="3">
    <source>
        <dbReference type="Proteomes" id="UP000652761"/>
    </source>
</evidence>
<dbReference type="EMBL" id="NMUH01000256">
    <property type="protein sequence ID" value="MQL75583.1"/>
    <property type="molecule type" value="Genomic_DNA"/>
</dbReference>
<dbReference type="Proteomes" id="UP000652761">
    <property type="component" value="Unassembled WGS sequence"/>
</dbReference>
<protein>
    <submittedName>
        <fullName evidence="2">Uncharacterized protein</fullName>
    </submittedName>
</protein>
<reference evidence="2" key="1">
    <citation type="submission" date="2017-07" db="EMBL/GenBank/DDBJ databases">
        <title>Taro Niue Genome Assembly and Annotation.</title>
        <authorList>
            <person name="Atibalentja N."/>
            <person name="Keating K."/>
            <person name="Fields C.J."/>
        </authorList>
    </citation>
    <scope>NUCLEOTIDE SEQUENCE</scope>
    <source>
        <strain evidence="2">Niue_2</strain>
        <tissue evidence="2">Leaf</tissue>
    </source>
</reference>
<proteinExistence type="predicted"/>
<comment type="caution">
    <text evidence="2">The sequence shown here is derived from an EMBL/GenBank/DDBJ whole genome shotgun (WGS) entry which is preliminary data.</text>
</comment>
<evidence type="ECO:0000313" key="2">
    <source>
        <dbReference type="EMBL" id="MQL75583.1"/>
    </source>
</evidence>
<feature type="compositionally biased region" description="Low complexity" evidence="1">
    <location>
        <begin position="42"/>
        <end position="64"/>
    </location>
</feature>
<feature type="non-terminal residue" evidence="2">
    <location>
        <position position="1"/>
    </location>
</feature>
<feature type="region of interest" description="Disordered" evidence="1">
    <location>
        <begin position="27"/>
        <end position="174"/>
    </location>
</feature>
<keyword evidence="3" id="KW-1185">Reference proteome</keyword>
<dbReference type="AlphaFoldDB" id="A0A843U1X9"/>
<name>A0A843U1X9_COLES</name>
<evidence type="ECO:0000256" key="1">
    <source>
        <dbReference type="SAM" id="MobiDB-lite"/>
    </source>
</evidence>